<dbReference type="Pfam" id="PF12169">
    <property type="entry name" value="DNA_pol3_gamma3"/>
    <property type="match status" value="1"/>
</dbReference>
<dbReference type="InterPro" id="IPR045085">
    <property type="entry name" value="HLD_clamp_pol_III_gamma_tau"/>
</dbReference>
<evidence type="ECO:0000256" key="6">
    <source>
        <dbReference type="ARBA" id="ARBA00022741"/>
    </source>
</evidence>
<dbReference type="InterPro" id="IPR050238">
    <property type="entry name" value="DNA_Rep/Repair_Clamp_Loader"/>
</dbReference>
<dbReference type="GO" id="GO:0005524">
    <property type="term" value="F:ATP binding"/>
    <property type="evidence" value="ECO:0007669"/>
    <property type="project" value="UniProtKB-KW"/>
</dbReference>
<dbReference type="CDD" id="cd00009">
    <property type="entry name" value="AAA"/>
    <property type="match status" value="1"/>
</dbReference>
<dbReference type="GO" id="GO:0003887">
    <property type="term" value="F:DNA-directed DNA polymerase activity"/>
    <property type="evidence" value="ECO:0007669"/>
    <property type="project" value="UniProtKB-KW"/>
</dbReference>
<keyword evidence="5" id="KW-0479">Metal-binding</keyword>
<evidence type="ECO:0000256" key="2">
    <source>
        <dbReference type="ARBA" id="ARBA00022679"/>
    </source>
</evidence>
<keyword evidence="4 13" id="KW-0235">DNA replication</keyword>
<evidence type="ECO:0000256" key="4">
    <source>
        <dbReference type="ARBA" id="ARBA00022705"/>
    </source>
</evidence>
<dbReference type="InterPro" id="IPR027417">
    <property type="entry name" value="P-loop_NTPase"/>
</dbReference>
<organism evidence="15 16">
    <name type="scientific">Buchnera aphidicola</name>
    <name type="common">Stegophylla sp.</name>
    <dbReference type="NCBI Taxonomy" id="2315800"/>
    <lineage>
        <taxon>Bacteria</taxon>
        <taxon>Pseudomonadati</taxon>
        <taxon>Pseudomonadota</taxon>
        <taxon>Gammaproteobacteria</taxon>
        <taxon>Enterobacterales</taxon>
        <taxon>Erwiniaceae</taxon>
        <taxon>Buchnera</taxon>
    </lineage>
</organism>
<dbReference type="PANTHER" id="PTHR11669">
    <property type="entry name" value="REPLICATION FACTOR C / DNA POLYMERASE III GAMMA-TAU SUBUNIT"/>
    <property type="match status" value="1"/>
</dbReference>
<comment type="similarity">
    <text evidence="1 13">Belongs to the DnaX/STICHEL family.</text>
</comment>
<dbReference type="InterPro" id="IPR022754">
    <property type="entry name" value="DNA_pol_III_gamma-3"/>
</dbReference>
<keyword evidence="9 13" id="KW-0239">DNA-directed DNA polymerase</keyword>
<accession>A0A4D6YN45</accession>
<evidence type="ECO:0000313" key="16">
    <source>
        <dbReference type="Proteomes" id="UP000298636"/>
    </source>
</evidence>
<keyword evidence="16" id="KW-1185">Reference proteome</keyword>
<evidence type="ECO:0000256" key="7">
    <source>
        <dbReference type="ARBA" id="ARBA00022833"/>
    </source>
</evidence>
<dbReference type="InterPro" id="IPR012763">
    <property type="entry name" value="DNA_pol_III_sug/sutau_N"/>
</dbReference>
<gene>
    <name evidence="13 15" type="primary">dnaX</name>
    <name evidence="15" type="ORF">D9V79_01465</name>
</gene>
<comment type="subunit">
    <text evidence="10 13">DNA polymerase III contains a core (composed of alpha, epsilon and theta chains) that associates with a tau subunit. This core dimerizes to form the POLIII' complex. PolIII' associates with the gamma complex (composed of gamma, delta, delta', psi and chi chains) and with the beta chain to form the complete DNA polymerase III complex.</text>
</comment>
<dbReference type="GO" id="GO:0003677">
    <property type="term" value="F:DNA binding"/>
    <property type="evidence" value="ECO:0007669"/>
    <property type="project" value="InterPro"/>
</dbReference>
<dbReference type="CDD" id="cd18137">
    <property type="entry name" value="HLD_clamp_pol_III_gamma_tau"/>
    <property type="match status" value="1"/>
</dbReference>
<evidence type="ECO:0000256" key="5">
    <source>
        <dbReference type="ARBA" id="ARBA00022723"/>
    </source>
</evidence>
<dbReference type="Gene3D" id="3.40.50.300">
    <property type="entry name" value="P-loop containing nucleotide triphosphate hydrolases"/>
    <property type="match status" value="1"/>
</dbReference>
<dbReference type="Pfam" id="PF13177">
    <property type="entry name" value="DNA_pol3_delta2"/>
    <property type="match status" value="1"/>
</dbReference>
<evidence type="ECO:0000256" key="10">
    <source>
        <dbReference type="ARBA" id="ARBA00026073"/>
    </source>
</evidence>
<keyword evidence="6 13" id="KW-0547">Nucleotide-binding</keyword>
<dbReference type="AlphaFoldDB" id="A0A4D6YN45"/>
<evidence type="ECO:0000256" key="9">
    <source>
        <dbReference type="ARBA" id="ARBA00022932"/>
    </source>
</evidence>
<evidence type="ECO:0000313" key="15">
    <source>
        <dbReference type="EMBL" id="QCI26455.1"/>
    </source>
</evidence>
<comment type="function">
    <text evidence="11 13">DNA polymerase III is a complex, multichain enzyme responsible for most of the replicative synthesis in bacteria. This DNA polymerase also exhibits 3' to 5' exonuclease activity.</text>
</comment>
<keyword evidence="8 13" id="KW-0067">ATP-binding</keyword>
<dbReference type="FunFam" id="1.10.8.60:FF:000013">
    <property type="entry name" value="DNA polymerase III subunit gamma/tau"/>
    <property type="match status" value="1"/>
</dbReference>
<dbReference type="OrthoDB" id="9810148at2"/>
<feature type="domain" description="AAA+ ATPase" evidence="14">
    <location>
        <begin position="37"/>
        <end position="179"/>
    </location>
</feature>
<proteinExistence type="inferred from homology"/>
<evidence type="ECO:0000259" key="14">
    <source>
        <dbReference type="SMART" id="SM00382"/>
    </source>
</evidence>
<keyword evidence="2 13" id="KW-0808">Transferase</keyword>
<dbReference type="GO" id="GO:0006261">
    <property type="term" value="P:DNA-templated DNA replication"/>
    <property type="evidence" value="ECO:0007669"/>
    <property type="project" value="TreeGrafter"/>
</dbReference>
<keyword evidence="7" id="KW-0862">Zinc</keyword>
<dbReference type="RefSeq" id="WP_158351980.1">
    <property type="nucleotide sequence ID" value="NZ_CP032998.1"/>
</dbReference>
<keyword evidence="3 13" id="KW-0548">Nucleotidyltransferase</keyword>
<evidence type="ECO:0000256" key="1">
    <source>
        <dbReference type="ARBA" id="ARBA00006360"/>
    </source>
</evidence>
<dbReference type="FunFam" id="3.40.50.300:FF:000014">
    <property type="entry name" value="DNA polymerase III subunit gamma/tau"/>
    <property type="match status" value="1"/>
</dbReference>
<dbReference type="EC" id="2.7.7.7" evidence="13"/>
<reference evidence="15 16" key="1">
    <citation type="submission" date="2018-10" db="EMBL/GenBank/DDBJ databases">
        <title>Comparative functional genomics of the obligate endosymbiont Buchnera aphidicola.</title>
        <authorList>
            <person name="Chong R.A."/>
        </authorList>
    </citation>
    <scope>NUCLEOTIDE SEQUENCE [LARGE SCALE GENOMIC DNA]</scope>
    <source>
        <strain evidence="15 16">Ssp</strain>
    </source>
</reference>
<dbReference type="SUPFAM" id="SSF52540">
    <property type="entry name" value="P-loop containing nucleoside triphosphate hydrolases"/>
    <property type="match status" value="1"/>
</dbReference>
<dbReference type="Gene3D" id="1.20.272.10">
    <property type="match status" value="1"/>
</dbReference>
<sequence>MQYQILARKWRPNSFSEIMGQQYILTAIRNSFLLNKIHQSWILSGTRGTGKTTFARLLAKSLNCKTGIKMHPCQICTNCKDIQRGCFPDLIEIDAASKTKVEDIKELLDTIQYPPNKGKFKIYLIDEVHMLSKYSFNALLKNLEEPPRYVKFILATTEIEKIPQTIISRCIYFHFKQLTTSQITQHISNILNKEKIHFEKKAIKIIAQKSQGSIRDALNLSEQAIITSNKNITELIILNIFNSLSKKQTLKIIKYLFKKNISKLMLLLKKIYQSNVELNTVLTEILKILHNIIIFKKCFHNNNHIQSSYQKKIYKLSKIINYQDLKMYYNIVIQGIKTLKYVPNPKIAIEITILNILNI</sequence>
<dbReference type="SMART" id="SM00382">
    <property type="entry name" value="AAA"/>
    <property type="match status" value="1"/>
</dbReference>
<dbReference type="Proteomes" id="UP000298636">
    <property type="component" value="Chromosome"/>
</dbReference>
<evidence type="ECO:0000256" key="11">
    <source>
        <dbReference type="ARBA" id="ARBA00037724"/>
    </source>
</evidence>
<dbReference type="EMBL" id="CP032998">
    <property type="protein sequence ID" value="QCI26455.1"/>
    <property type="molecule type" value="Genomic_DNA"/>
</dbReference>
<dbReference type="PANTHER" id="PTHR11669:SF0">
    <property type="entry name" value="PROTEIN STICHEL-LIKE 2"/>
    <property type="match status" value="1"/>
</dbReference>
<dbReference type="NCBIfam" id="TIGR02397">
    <property type="entry name" value="dnaX_nterm"/>
    <property type="match status" value="1"/>
</dbReference>
<protein>
    <recommendedName>
        <fullName evidence="13">DNA polymerase III subunit gamma/tau</fullName>
        <ecNumber evidence="13">2.7.7.7</ecNumber>
    </recommendedName>
</protein>
<dbReference type="SUPFAM" id="SSF48019">
    <property type="entry name" value="post-AAA+ oligomerization domain-like"/>
    <property type="match status" value="1"/>
</dbReference>
<dbReference type="InterPro" id="IPR003593">
    <property type="entry name" value="AAA+_ATPase"/>
</dbReference>
<evidence type="ECO:0000256" key="3">
    <source>
        <dbReference type="ARBA" id="ARBA00022695"/>
    </source>
</evidence>
<evidence type="ECO:0000256" key="8">
    <source>
        <dbReference type="ARBA" id="ARBA00022840"/>
    </source>
</evidence>
<name>A0A4D6YN45_9GAMM</name>
<dbReference type="GO" id="GO:0009360">
    <property type="term" value="C:DNA polymerase III complex"/>
    <property type="evidence" value="ECO:0007669"/>
    <property type="project" value="InterPro"/>
</dbReference>
<evidence type="ECO:0000256" key="13">
    <source>
        <dbReference type="RuleBase" id="RU364063"/>
    </source>
</evidence>
<dbReference type="Gene3D" id="1.10.8.60">
    <property type="match status" value="1"/>
</dbReference>
<dbReference type="Pfam" id="PF22608">
    <property type="entry name" value="DNAX_ATPase_lid"/>
    <property type="match status" value="1"/>
</dbReference>
<comment type="catalytic activity">
    <reaction evidence="12 13">
        <text>DNA(n) + a 2'-deoxyribonucleoside 5'-triphosphate = DNA(n+1) + diphosphate</text>
        <dbReference type="Rhea" id="RHEA:22508"/>
        <dbReference type="Rhea" id="RHEA-COMP:17339"/>
        <dbReference type="Rhea" id="RHEA-COMP:17340"/>
        <dbReference type="ChEBI" id="CHEBI:33019"/>
        <dbReference type="ChEBI" id="CHEBI:61560"/>
        <dbReference type="ChEBI" id="CHEBI:173112"/>
        <dbReference type="EC" id="2.7.7.7"/>
    </reaction>
</comment>
<dbReference type="GO" id="GO:0046872">
    <property type="term" value="F:metal ion binding"/>
    <property type="evidence" value="ECO:0007669"/>
    <property type="project" value="UniProtKB-KW"/>
</dbReference>
<dbReference type="InterPro" id="IPR008921">
    <property type="entry name" value="DNA_pol3_clamp-load_cplx_C"/>
</dbReference>
<evidence type="ECO:0000256" key="12">
    <source>
        <dbReference type="ARBA" id="ARBA00049244"/>
    </source>
</evidence>